<dbReference type="Proteomes" id="UP000278756">
    <property type="component" value="Chromosome 1"/>
</dbReference>
<reference evidence="3" key="2">
    <citation type="journal article" date="2017" name="Plant Physiol. Biochem.">
        <title>Differential oxidative and antioxidative response of duckweed Lemna minor toward plant growth promoting/inhibiting bacteria.</title>
        <authorList>
            <person name="Ishizawa H."/>
            <person name="Kuroda M."/>
            <person name="Morikawa M."/>
            <person name="Ike M."/>
        </authorList>
    </citation>
    <scope>NUCLEOTIDE SEQUENCE [LARGE SCALE GENOMIC DNA]</scope>
    <source>
        <strain evidence="3">M6</strain>
    </source>
</reference>
<evidence type="ECO:0000313" key="3">
    <source>
        <dbReference type="Proteomes" id="UP000278756"/>
    </source>
</evidence>
<accession>A0A3G9G2S7</accession>
<feature type="transmembrane region" description="Helical" evidence="1">
    <location>
        <begin position="39"/>
        <end position="60"/>
    </location>
</feature>
<protein>
    <submittedName>
        <fullName evidence="2">Uncharacterized protein</fullName>
    </submittedName>
</protein>
<gene>
    <name evidence="2" type="ORF">EM6_1550</name>
</gene>
<keyword evidence="1" id="KW-0472">Membrane</keyword>
<evidence type="ECO:0000313" key="2">
    <source>
        <dbReference type="EMBL" id="BBF80956.1"/>
    </source>
</evidence>
<dbReference type="EMBL" id="AP018827">
    <property type="protein sequence ID" value="BBF80956.1"/>
    <property type="molecule type" value="Genomic_DNA"/>
</dbReference>
<keyword evidence="1" id="KW-1133">Transmembrane helix</keyword>
<proteinExistence type="predicted"/>
<sequence>MLNAHMRYEAEHGFPLWRPLAKLQWAIWERQQAATIKGFPRLVGGLFALIGTCILGYVLLNHETTFPALAREWAGSFTAVRTLIGLS</sequence>
<name>A0A3G9G2S7_9CAUL</name>
<keyword evidence="1" id="KW-0812">Transmembrane</keyword>
<organism evidence="2 3">
    <name type="scientific">Asticcacaulis excentricus</name>
    <dbReference type="NCBI Taxonomy" id="78587"/>
    <lineage>
        <taxon>Bacteria</taxon>
        <taxon>Pseudomonadati</taxon>
        <taxon>Pseudomonadota</taxon>
        <taxon>Alphaproteobacteria</taxon>
        <taxon>Caulobacterales</taxon>
        <taxon>Caulobacteraceae</taxon>
        <taxon>Asticcacaulis</taxon>
    </lineage>
</organism>
<dbReference type="AlphaFoldDB" id="A0A3G9G2S7"/>
<reference evidence="3" key="1">
    <citation type="journal article" date="2017" name="Biotechnol. Biofuels">
        <title>Evaluation of environmental bacterial communities as a factor affecting the growth of duckweed Lemna minor.</title>
        <authorList>
            <person name="Ishizawa H."/>
            <person name="Kuroda M."/>
            <person name="Morikawa M."/>
            <person name="Ike M."/>
        </authorList>
    </citation>
    <scope>NUCLEOTIDE SEQUENCE [LARGE SCALE GENOMIC DNA]</scope>
    <source>
        <strain evidence="3">M6</strain>
    </source>
</reference>
<evidence type="ECO:0000256" key="1">
    <source>
        <dbReference type="SAM" id="Phobius"/>
    </source>
</evidence>